<dbReference type="InterPro" id="IPR023997">
    <property type="entry name" value="TonB-dep_OMP_SusC/RagA_CS"/>
</dbReference>
<keyword evidence="6 7" id="KW-0998">Cell outer membrane</keyword>
<comment type="caution">
    <text evidence="10">The sequence shown here is derived from an EMBL/GenBank/DDBJ whole genome shotgun (WGS) entry which is preliminary data.</text>
</comment>
<feature type="chain" id="PRO_5015671400" evidence="8">
    <location>
        <begin position="21"/>
        <end position="1063"/>
    </location>
</feature>
<evidence type="ECO:0000313" key="10">
    <source>
        <dbReference type="EMBL" id="PQA56083.1"/>
    </source>
</evidence>
<keyword evidence="11" id="KW-1185">Reference proteome</keyword>
<comment type="subcellular location">
    <subcellularLocation>
        <location evidence="1 7">Cell outer membrane</location>
        <topology evidence="1 7">Multi-pass membrane protein</topology>
    </subcellularLocation>
</comment>
<evidence type="ECO:0000313" key="11">
    <source>
        <dbReference type="Proteomes" id="UP000239590"/>
    </source>
</evidence>
<dbReference type="EMBL" id="PTRA01000003">
    <property type="protein sequence ID" value="PQA56083.1"/>
    <property type="molecule type" value="Genomic_DNA"/>
</dbReference>
<name>A0A2S7IIJ7_9BACT</name>
<dbReference type="Proteomes" id="UP000239590">
    <property type="component" value="Unassembled WGS sequence"/>
</dbReference>
<dbReference type="InterPro" id="IPR036942">
    <property type="entry name" value="Beta-barrel_TonB_sf"/>
</dbReference>
<dbReference type="Pfam" id="PF13715">
    <property type="entry name" value="CarbopepD_reg_2"/>
    <property type="match status" value="1"/>
</dbReference>
<proteinExistence type="inferred from homology"/>
<keyword evidence="3 7" id="KW-1134">Transmembrane beta strand</keyword>
<evidence type="ECO:0000256" key="4">
    <source>
        <dbReference type="ARBA" id="ARBA00022692"/>
    </source>
</evidence>
<dbReference type="GO" id="GO:0009279">
    <property type="term" value="C:cell outer membrane"/>
    <property type="evidence" value="ECO:0007669"/>
    <property type="project" value="UniProtKB-SubCell"/>
</dbReference>
<evidence type="ECO:0000256" key="6">
    <source>
        <dbReference type="ARBA" id="ARBA00023237"/>
    </source>
</evidence>
<dbReference type="InterPro" id="IPR023996">
    <property type="entry name" value="TonB-dep_OMP_SusC/RagA"/>
</dbReference>
<evidence type="ECO:0000256" key="2">
    <source>
        <dbReference type="ARBA" id="ARBA00022448"/>
    </source>
</evidence>
<feature type="signal peptide" evidence="8">
    <location>
        <begin position="1"/>
        <end position="20"/>
    </location>
</feature>
<organism evidence="10 11">
    <name type="scientific">Siphonobacter curvatus</name>
    <dbReference type="NCBI Taxonomy" id="2094562"/>
    <lineage>
        <taxon>Bacteria</taxon>
        <taxon>Pseudomonadati</taxon>
        <taxon>Bacteroidota</taxon>
        <taxon>Cytophagia</taxon>
        <taxon>Cytophagales</taxon>
        <taxon>Cytophagaceae</taxon>
        <taxon>Siphonobacter</taxon>
    </lineage>
</organism>
<reference evidence="11" key="1">
    <citation type="submission" date="2018-02" db="EMBL/GenBank/DDBJ databases">
        <title>Genome sequencing of Solimonas sp. HR-BB.</title>
        <authorList>
            <person name="Lee Y."/>
            <person name="Jeon C.O."/>
        </authorList>
    </citation>
    <scope>NUCLEOTIDE SEQUENCE [LARGE SCALE GENOMIC DNA]</scope>
    <source>
        <strain evidence="11">HR-U</strain>
    </source>
</reference>
<dbReference type="InterPro" id="IPR012910">
    <property type="entry name" value="Plug_dom"/>
</dbReference>
<protein>
    <submittedName>
        <fullName evidence="10">SusC/RagA family TonB-linked outer membrane protein</fullName>
    </submittedName>
</protein>
<dbReference type="SUPFAM" id="SSF56935">
    <property type="entry name" value="Porins"/>
    <property type="match status" value="1"/>
</dbReference>
<evidence type="ECO:0000256" key="8">
    <source>
        <dbReference type="SAM" id="SignalP"/>
    </source>
</evidence>
<dbReference type="SUPFAM" id="SSF49464">
    <property type="entry name" value="Carboxypeptidase regulatory domain-like"/>
    <property type="match status" value="1"/>
</dbReference>
<accession>A0A2S7IIJ7</accession>
<dbReference type="Gene3D" id="2.60.40.1120">
    <property type="entry name" value="Carboxypeptidase-like, regulatory domain"/>
    <property type="match status" value="1"/>
</dbReference>
<keyword evidence="8" id="KW-0732">Signal</keyword>
<dbReference type="Gene3D" id="2.170.130.10">
    <property type="entry name" value="TonB-dependent receptor, plug domain"/>
    <property type="match status" value="1"/>
</dbReference>
<dbReference type="AlphaFoldDB" id="A0A2S7IIJ7"/>
<evidence type="ECO:0000256" key="3">
    <source>
        <dbReference type="ARBA" id="ARBA00022452"/>
    </source>
</evidence>
<feature type="domain" description="TonB-dependent receptor plug" evidence="9">
    <location>
        <begin position="119"/>
        <end position="222"/>
    </location>
</feature>
<dbReference type="NCBIfam" id="TIGR04056">
    <property type="entry name" value="OMP_RagA_SusC"/>
    <property type="match status" value="1"/>
</dbReference>
<dbReference type="InterPro" id="IPR037066">
    <property type="entry name" value="Plug_dom_sf"/>
</dbReference>
<dbReference type="InterPro" id="IPR039426">
    <property type="entry name" value="TonB-dep_rcpt-like"/>
</dbReference>
<evidence type="ECO:0000259" key="9">
    <source>
        <dbReference type="Pfam" id="PF07715"/>
    </source>
</evidence>
<keyword evidence="2 7" id="KW-0813">Transport</keyword>
<evidence type="ECO:0000256" key="5">
    <source>
        <dbReference type="ARBA" id="ARBA00023136"/>
    </source>
</evidence>
<gene>
    <name evidence="10" type="ORF">C5O19_17135</name>
</gene>
<dbReference type="NCBIfam" id="TIGR04057">
    <property type="entry name" value="SusC_RagA_signa"/>
    <property type="match status" value="1"/>
</dbReference>
<dbReference type="OrthoDB" id="9768177at2"/>
<evidence type="ECO:0000256" key="7">
    <source>
        <dbReference type="PROSITE-ProRule" id="PRU01360"/>
    </source>
</evidence>
<dbReference type="Pfam" id="PF07715">
    <property type="entry name" value="Plug"/>
    <property type="match status" value="1"/>
</dbReference>
<dbReference type="Gene3D" id="2.40.170.20">
    <property type="entry name" value="TonB-dependent receptor, beta-barrel domain"/>
    <property type="match status" value="1"/>
</dbReference>
<keyword evidence="4 7" id="KW-0812">Transmembrane</keyword>
<evidence type="ECO:0000256" key="1">
    <source>
        <dbReference type="ARBA" id="ARBA00004571"/>
    </source>
</evidence>
<keyword evidence="5 7" id="KW-0472">Membrane</keyword>
<dbReference type="InterPro" id="IPR008969">
    <property type="entry name" value="CarboxyPept-like_regulatory"/>
</dbReference>
<sequence length="1063" mass="116652">MKQKLLLCLAFLLSMSLSYAQTLVRGTVTAVEDNSPVPGVSVLVKGTTTGTVTDSQGKYSLNIPAGSTVLVFKSIGFVMMEMPIGNNSVVDVQLKQDAKDLEEVVVQVPYGQAKKALFTGSVNQLSTKDFQTRPISNINNALAGVAAGIQASAGSGQPGDGPSIRVRGFGSINASNDPLYVVDGVPYSGNIANISPSDIESISLLKDAASSSIYGSRAANGVIMITTRKGTNKSQFTINASQGVMSRGIPEYDRVNAFEYYPLMWEAYRNSLSYGAPAASAIGLDAANARATAGIKGLLGYNPFNVADNEIVTADGKINPNARLKYPNDLNWADPLTRQGSRADYNLNYSGGSDKSDFFVSMGYVNEKGYLINSDFKRYTGRLNANFKPTKWLKTGLNLAGTVTDAKQANTVDNSSGYANPFNFARGMGPIYPVYARNPQSGELILDAAGNAQYDLGNMTALGLPSRPAGASPGRHIVAETELNKNLRRRNVLSARTYGEVTFLKDFKFTTNVSVDITSDLGIGYDNTLVGDGAPAGRANRTNRQTTTYNINQLLNYSKTFHTHHTIDALVGHENYDWTYNYIYAMSQGQIVTGNDELGNFTTINSSTSYTDKYRTEGYFSRVNYDYDGKYILSASFRRDGTSKFARESRWGNFWSVGAGWRLDNENFMKSISWVNLLKLRSSVGTSGNDGILDSDGNRIYYAYPALYAFGQSYNNNSESGFIQSQLAANNLQWESNRSIDLGLEYGLLNNRLSGSIEVFHRKSDNLLFSVPISLASGLSERLANIGSMWNKGIELHVNADIIRKNDFRWNIDVNATMLKNRITSLPENNKPIISGSFRRAVGQSIYDFWLREWYGVDSENGDALYRADQWVNSTTTKTYVIGQDTVTNNSNNARFHYAGSSIPDVYGGISNTFSYKRFTLMALLNYQIGGLALDNSYAQLMAGGNYGTALHKDQLKRWQNPGDVTDVPRMDEARRSFFNAASDRWLTSASYLSIRTVNLSYNFAPALLNRINVKNASVFVSGENLWLFSARKGMNVTQSFNGIVNNAYIPNRVVSVGLNLTL</sequence>
<comment type="similarity">
    <text evidence="7">Belongs to the TonB-dependent receptor family.</text>
</comment>
<dbReference type="PROSITE" id="PS52016">
    <property type="entry name" value="TONB_DEPENDENT_REC_3"/>
    <property type="match status" value="1"/>
</dbReference>